<dbReference type="AlphaFoldDB" id="A0A1X6N2Q2"/>
<reference evidence="2 3" key="1">
    <citation type="submission" date="2017-04" db="EMBL/GenBank/DDBJ databases">
        <title>Genome Sequence of the Model Brown-Rot Fungus Postia placenta SB12.</title>
        <authorList>
            <consortium name="DOE Joint Genome Institute"/>
            <person name="Gaskell J."/>
            <person name="Kersten P."/>
            <person name="Larrondo L.F."/>
            <person name="Canessa P."/>
            <person name="Martinez D."/>
            <person name="Hibbett D."/>
            <person name="Schmoll M."/>
            <person name="Kubicek C.P."/>
            <person name="Martinez A.T."/>
            <person name="Yadav J."/>
            <person name="Master E."/>
            <person name="Magnuson J.K."/>
            <person name="James T."/>
            <person name="Yaver D."/>
            <person name="Berka R."/>
            <person name="Labutti K."/>
            <person name="Lipzen A."/>
            <person name="Aerts A."/>
            <person name="Barry K."/>
            <person name="Henrissat B."/>
            <person name="Blanchette R."/>
            <person name="Grigoriev I."/>
            <person name="Cullen D."/>
        </authorList>
    </citation>
    <scope>NUCLEOTIDE SEQUENCE [LARGE SCALE GENOMIC DNA]</scope>
    <source>
        <strain evidence="2 3">MAD-698-R-SB12</strain>
    </source>
</reference>
<protein>
    <submittedName>
        <fullName evidence="2">Uncharacterized protein</fullName>
    </submittedName>
</protein>
<dbReference type="RefSeq" id="XP_024339701.1">
    <property type="nucleotide sequence ID" value="XM_024478987.1"/>
</dbReference>
<dbReference type="OrthoDB" id="3222238at2759"/>
<evidence type="ECO:0000256" key="1">
    <source>
        <dbReference type="SAM" id="MobiDB-lite"/>
    </source>
</evidence>
<organism evidence="2 3">
    <name type="scientific">Postia placenta MAD-698-R-SB12</name>
    <dbReference type="NCBI Taxonomy" id="670580"/>
    <lineage>
        <taxon>Eukaryota</taxon>
        <taxon>Fungi</taxon>
        <taxon>Dikarya</taxon>
        <taxon>Basidiomycota</taxon>
        <taxon>Agaricomycotina</taxon>
        <taxon>Agaricomycetes</taxon>
        <taxon>Polyporales</taxon>
        <taxon>Adustoporiaceae</taxon>
        <taxon>Rhodonia</taxon>
    </lineage>
</organism>
<feature type="compositionally biased region" description="Acidic residues" evidence="1">
    <location>
        <begin position="668"/>
        <end position="677"/>
    </location>
</feature>
<sequence length="767" mass="85512">MPEVLATSIFALIRSRRTARASRLLVGVDSITSDLPASSSTRAASTLCAARPVSGEGGSAIDRAKSARPQCHTTVYDLPRHRRHCKTYLIEAPQTTRIMSSCFMLLIHILTLPVTQELLYFSMVQVGKSIQERDLTSVLLPNAIPTFVKIWPPRTRQTVPCAESNQPFNRKIGRETHNKGHMSHESRCNMFYQTSAQRAMSVYDIVNEVVSHFSPSREHSADLARLALVNLTFSDIAVKYLWEDVDIVHALRLFSGFEVVSADDPTYRISGDISANEWARFKKCATYVRRLEVDFGPSMSGAQVLKDLLDAHPEGPLFPQLRILRWRRGSPADTSAQHLISPTLRAFEFTGDHIGPESEDEGIKAILRTVFSTAGDSLQEMAIFRDIHPASLMPELWPASLRQVDLNCPFIDAGMITRLSRLRSLTRLSLVFGRINGPLRNISGFNALEKLYLCGNPMQVNQIMGCITSPVLHELEVSGCSQESSSEWRDCLATIASQFRSLRDFRCDLYLRWNDPSCASFGAFSKPLLALPLQNVDIVLVGSGVRLWSIGDLAVMARTWRDLRRFIFSWGHEAEPHARPILNPAAILEFIKRCPRLEALWLPKVDLRQKYLKDIPSVVSSSLVELDVEYWTHSEVEDPAYAAKWLHSIAPNLDLEAMGAMRCADWDEDSDVASEDADPVHDAGDDSEGEGEAGNDDDRENEKDAQGGPNGDQNETDHDASETEVADDDASTTEVDDDDVASSTDVADEDESTWAAVIRHIAHLQKR</sequence>
<evidence type="ECO:0000313" key="2">
    <source>
        <dbReference type="EMBL" id="OSX62907.1"/>
    </source>
</evidence>
<dbReference type="STRING" id="670580.A0A1X6N2Q2"/>
<dbReference type="Gene3D" id="3.80.10.10">
    <property type="entry name" value="Ribonuclease Inhibitor"/>
    <property type="match status" value="1"/>
</dbReference>
<dbReference type="InterPro" id="IPR032675">
    <property type="entry name" value="LRR_dom_sf"/>
</dbReference>
<gene>
    <name evidence="2" type="ORF">POSPLADRAFT_1046282</name>
</gene>
<feature type="region of interest" description="Disordered" evidence="1">
    <location>
        <begin position="668"/>
        <end position="751"/>
    </location>
</feature>
<proteinExistence type="predicted"/>
<feature type="compositionally biased region" description="Acidic residues" evidence="1">
    <location>
        <begin position="722"/>
        <end position="751"/>
    </location>
</feature>
<evidence type="ECO:0000313" key="3">
    <source>
        <dbReference type="Proteomes" id="UP000194127"/>
    </source>
</evidence>
<dbReference type="SUPFAM" id="SSF52047">
    <property type="entry name" value="RNI-like"/>
    <property type="match status" value="1"/>
</dbReference>
<accession>A0A1X6N2Q2</accession>
<name>A0A1X6N2Q2_9APHY</name>
<feature type="compositionally biased region" description="Acidic residues" evidence="1">
    <location>
        <begin position="685"/>
        <end position="699"/>
    </location>
</feature>
<dbReference type="GeneID" id="36323937"/>
<dbReference type="Proteomes" id="UP000194127">
    <property type="component" value="Unassembled WGS sequence"/>
</dbReference>
<keyword evidence="3" id="KW-1185">Reference proteome</keyword>
<dbReference type="EMBL" id="KZ110596">
    <property type="protein sequence ID" value="OSX62907.1"/>
    <property type="molecule type" value="Genomic_DNA"/>
</dbReference>